<comment type="caution">
    <text evidence="7">The sequence shown here is derived from an EMBL/GenBank/DDBJ whole genome shotgun (WGS) entry which is preliminary data.</text>
</comment>
<evidence type="ECO:0000256" key="2">
    <source>
        <dbReference type="ARBA" id="ARBA00023016"/>
    </source>
</evidence>
<sequence length="222" mass="23930">MSPKILVLLTSNGPDDVEDGCPYGWYLPELAHPYKIFKEAGVDMTFVSPREGKTYVAPQSIEAHADDDISTAKVADFLGKSVDFDAIFVPGGVGPMHDLVDHQPSQALILEFSQKNKAISAVCHGQAAFLNIRADNGDPLLLNKHVTAFPESDEILMGAVNVMPFILETRLRDECKVRFSKADVPFGEKIVVDGNILTGQNPASAGKLAEALVDHISGNNTA</sequence>
<dbReference type="InterPro" id="IPR029062">
    <property type="entry name" value="Class_I_gatase-like"/>
</dbReference>
<dbReference type="GO" id="GO:0005737">
    <property type="term" value="C:cytoplasm"/>
    <property type="evidence" value="ECO:0007669"/>
    <property type="project" value="TreeGrafter"/>
</dbReference>
<reference evidence="7" key="1">
    <citation type="submission" date="2022-11" db="EMBL/GenBank/DDBJ databases">
        <authorList>
            <person name="Petersen C."/>
        </authorList>
    </citation>
    <scope>NUCLEOTIDE SEQUENCE</scope>
    <source>
        <strain evidence="7">IBT 19713</strain>
    </source>
</reference>
<dbReference type="CDD" id="cd03141">
    <property type="entry name" value="GATase1_Hsp31_like"/>
    <property type="match status" value="1"/>
</dbReference>
<keyword evidence="3" id="KW-0456">Lyase</keyword>
<dbReference type="Proteomes" id="UP001150941">
    <property type="component" value="Unassembled WGS sequence"/>
</dbReference>
<dbReference type="PANTHER" id="PTHR48094">
    <property type="entry name" value="PROTEIN/NUCLEIC ACID DEGLYCASE DJ-1-RELATED"/>
    <property type="match status" value="1"/>
</dbReference>
<protein>
    <recommendedName>
        <fullName evidence="1">D-lactate dehydratase</fullName>
        <ecNumber evidence="1">4.2.1.130</ecNumber>
    </recommendedName>
</protein>
<dbReference type="EC" id="4.2.1.130" evidence="1"/>
<dbReference type="SUPFAM" id="SSF52317">
    <property type="entry name" value="Class I glutamine amidotransferase-like"/>
    <property type="match status" value="1"/>
</dbReference>
<evidence type="ECO:0000256" key="3">
    <source>
        <dbReference type="ARBA" id="ARBA00023239"/>
    </source>
</evidence>
<evidence type="ECO:0000256" key="5">
    <source>
        <dbReference type="ARBA" id="ARBA00048082"/>
    </source>
</evidence>
<accession>A0A9W9NPJ0</accession>
<dbReference type="Gene3D" id="3.40.50.880">
    <property type="match status" value="1"/>
</dbReference>
<feature type="domain" description="DJ-1/PfpI" evidence="6">
    <location>
        <begin position="29"/>
        <end position="214"/>
    </location>
</feature>
<dbReference type="GeneID" id="83204910"/>
<evidence type="ECO:0000256" key="4">
    <source>
        <dbReference type="ARBA" id="ARBA00038493"/>
    </source>
</evidence>
<reference evidence="7" key="2">
    <citation type="journal article" date="2023" name="IMA Fungus">
        <title>Comparative genomic study of the Penicillium genus elucidates a diverse pangenome and 15 lateral gene transfer events.</title>
        <authorList>
            <person name="Petersen C."/>
            <person name="Sorensen T."/>
            <person name="Nielsen M.R."/>
            <person name="Sondergaard T.E."/>
            <person name="Sorensen J.L."/>
            <person name="Fitzpatrick D.A."/>
            <person name="Frisvad J.C."/>
            <person name="Nielsen K.L."/>
        </authorList>
    </citation>
    <scope>NUCLEOTIDE SEQUENCE</scope>
    <source>
        <strain evidence="7">IBT 19713</strain>
    </source>
</reference>
<dbReference type="Pfam" id="PF01965">
    <property type="entry name" value="DJ-1_PfpI"/>
    <property type="match status" value="1"/>
</dbReference>
<dbReference type="RefSeq" id="XP_058327952.1">
    <property type="nucleotide sequence ID" value="XM_058477607.1"/>
</dbReference>
<dbReference type="AlphaFoldDB" id="A0A9W9NPJ0"/>
<evidence type="ECO:0000313" key="8">
    <source>
        <dbReference type="Proteomes" id="UP001150941"/>
    </source>
</evidence>
<dbReference type="InterPro" id="IPR002818">
    <property type="entry name" value="DJ-1/PfpI"/>
</dbReference>
<organism evidence="7 8">
    <name type="scientific">Penicillium chermesinum</name>
    <dbReference type="NCBI Taxonomy" id="63820"/>
    <lineage>
        <taxon>Eukaryota</taxon>
        <taxon>Fungi</taxon>
        <taxon>Dikarya</taxon>
        <taxon>Ascomycota</taxon>
        <taxon>Pezizomycotina</taxon>
        <taxon>Eurotiomycetes</taxon>
        <taxon>Eurotiomycetidae</taxon>
        <taxon>Eurotiales</taxon>
        <taxon>Aspergillaceae</taxon>
        <taxon>Penicillium</taxon>
    </lineage>
</organism>
<dbReference type="PANTHER" id="PTHR48094:SF11">
    <property type="entry name" value="GLUTATHIONE-INDEPENDENT GLYOXALASE HSP31-RELATED"/>
    <property type="match status" value="1"/>
</dbReference>
<name>A0A9W9NPJ0_9EURO</name>
<keyword evidence="2" id="KW-0346">Stress response</keyword>
<evidence type="ECO:0000313" key="7">
    <source>
        <dbReference type="EMBL" id="KAJ5223769.1"/>
    </source>
</evidence>
<comment type="catalytic activity">
    <reaction evidence="5">
        <text>methylglyoxal + H2O = (R)-lactate + H(+)</text>
        <dbReference type="Rhea" id="RHEA:27754"/>
        <dbReference type="ChEBI" id="CHEBI:15377"/>
        <dbReference type="ChEBI" id="CHEBI:15378"/>
        <dbReference type="ChEBI" id="CHEBI:16004"/>
        <dbReference type="ChEBI" id="CHEBI:17158"/>
        <dbReference type="EC" id="4.2.1.130"/>
    </reaction>
</comment>
<dbReference type="OrthoDB" id="543156at2759"/>
<gene>
    <name evidence="7" type="ORF">N7468_008311</name>
</gene>
<proteinExistence type="inferred from homology"/>
<comment type="similarity">
    <text evidence="4">Belongs to the peptidase C56 family. HSP31-like subfamily.</text>
</comment>
<dbReference type="InterPro" id="IPR050325">
    <property type="entry name" value="Prot/Nucl_acid_deglycase"/>
</dbReference>
<dbReference type="GO" id="GO:0019172">
    <property type="term" value="F:glyoxalase III activity"/>
    <property type="evidence" value="ECO:0007669"/>
    <property type="project" value="UniProtKB-EC"/>
</dbReference>
<evidence type="ECO:0000259" key="6">
    <source>
        <dbReference type="Pfam" id="PF01965"/>
    </source>
</evidence>
<dbReference type="EMBL" id="JAPQKS010000006">
    <property type="protein sequence ID" value="KAJ5223769.1"/>
    <property type="molecule type" value="Genomic_DNA"/>
</dbReference>
<keyword evidence="8" id="KW-1185">Reference proteome</keyword>
<evidence type="ECO:0000256" key="1">
    <source>
        <dbReference type="ARBA" id="ARBA00013134"/>
    </source>
</evidence>
<dbReference type="GO" id="GO:0019243">
    <property type="term" value="P:methylglyoxal catabolic process to D-lactate via S-lactoyl-glutathione"/>
    <property type="evidence" value="ECO:0007669"/>
    <property type="project" value="TreeGrafter"/>
</dbReference>